<dbReference type="PANTHER" id="PTHR32470">
    <property type="entry name" value="ADH DEHYDROGENASE [UBIQUINONE] 1 ALPHA SUBCOMPLEX ASSEMBLY FACTOR 2"/>
    <property type="match status" value="1"/>
</dbReference>
<dbReference type="OrthoDB" id="10255576at2759"/>
<proteinExistence type="inferred from homology"/>
<feature type="region of interest" description="Disordered" evidence="2">
    <location>
        <begin position="149"/>
        <end position="211"/>
    </location>
</feature>
<protein>
    <submittedName>
        <fullName evidence="3">Uncharacterized protein</fullName>
    </submittedName>
</protein>
<evidence type="ECO:0000256" key="2">
    <source>
        <dbReference type="SAM" id="MobiDB-lite"/>
    </source>
</evidence>
<evidence type="ECO:0000313" key="4">
    <source>
        <dbReference type="Proteomes" id="UP000246991"/>
    </source>
</evidence>
<dbReference type="PANTHER" id="PTHR32470:SF2">
    <property type="entry name" value="NADH DEHYDROGENASE [UBIQUINONE] 1 ALPHA SUBCOMPLEX ASSEMBLY FACTOR 2"/>
    <property type="match status" value="1"/>
</dbReference>
<feature type="compositionally biased region" description="Basic and acidic residues" evidence="2">
    <location>
        <begin position="160"/>
        <end position="184"/>
    </location>
</feature>
<evidence type="ECO:0000313" key="3">
    <source>
        <dbReference type="EMBL" id="PWW75732.1"/>
    </source>
</evidence>
<organism evidence="3 4">
    <name type="scientific">Tuber magnatum</name>
    <name type="common">white Piedmont truffle</name>
    <dbReference type="NCBI Taxonomy" id="42249"/>
    <lineage>
        <taxon>Eukaryota</taxon>
        <taxon>Fungi</taxon>
        <taxon>Dikarya</taxon>
        <taxon>Ascomycota</taxon>
        <taxon>Pezizomycotina</taxon>
        <taxon>Pezizomycetes</taxon>
        <taxon>Pezizales</taxon>
        <taxon>Tuberaceae</taxon>
        <taxon>Tuber</taxon>
    </lineage>
</organism>
<dbReference type="EMBL" id="PYWC01000043">
    <property type="protein sequence ID" value="PWW75732.1"/>
    <property type="molecule type" value="Genomic_DNA"/>
</dbReference>
<sequence length="211" mass="23931">MTLKVQENILTRIYYTWKSLKLPWRRKVFVGMDLDGNSFWEIPVSAHGRSRRIVTYKDPKRDLVDYKLPPQWIQWLRRNRVAPTIEELHADIARQAQLKQLAAAADARWNSKPSLLNAAPRPPVDSVLESSTKFCSDSGLQRREEMYRGRGETGAGFGGKGKEGHGAAGESVDRAHGVRRDEVWGGRVGGEFKVGEWDPNAGLPKKRPERE</sequence>
<keyword evidence="4" id="KW-1185">Reference proteome</keyword>
<dbReference type="InterPro" id="IPR007763">
    <property type="entry name" value="NDUFA12"/>
</dbReference>
<dbReference type="GO" id="GO:0032981">
    <property type="term" value="P:mitochondrial respiratory chain complex I assembly"/>
    <property type="evidence" value="ECO:0007669"/>
    <property type="project" value="TreeGrafter"/>
</dbReference>
<accession>A0A317SMN1</accession>
<dbReference type="InterPro" id="IPR052618">
    <property type="entry name" value="ComplexI_NDUFA12"/>
</dbReference>
<dbReference type="Pfam" id="PF05071">
    <property type="entry name" value="NDUFA12"/>
    <property type="match status" value="1"/>
</dbReference>
<comment type="caution">
    <text evidence="3">The sequence shown here is derived from an EMBL/GenBank/DDBJ whole genome shotgun (WGS) entry which is preliminary data.</text>
</comment>
<gene>
    <name evidence="3" type="ORF">C7212DRAFT_295557</name>
</gene>
<feature type="non-terminal residue" evidence="3">
    <location>
        <position position="211"/>
    </location>
</feature>
<dbReference type="STRING" id="42249.A0A317SMN1"/>
<dbReference type="AlphaFoldDB" id="A0A317SMN1"/>
<dbReference type="GO" id="GO:0005739">
    <property type="term" value="C:mitochondrion"/>
    <property type="evidence" value="ECO:0007669"/>
    <property type="project" value="TreeGrafter"/>
</dbReference>
<dbReference type="GO" id="GO:0045271">
    <property type="term" value="C:respiratory chain complex I"/>
    <property type="evidence" value="ECO:0007669"/>
    <property type="project" value="InterPro"/>
</dbReference>
<dbReference type="Proteomes" id="UP000246991">
    <property type="component" value="Unassembled WGS sequence"/>
</dbReference>
<reference evidence="3 4" key="1">
    <citation type="submission" date="2018-03" db="EMBL/GenBank/DDBJ databases">
        <title>Genomes of Pezizomycetes fungi and the evolution of truffles.</title>
        <authorList>
            <person name="Murat C."/>
            <person name="Payen T."/>
            <person name="Noel B."/>
            <person name="Kuo A."/>
            <person name="Martin F.M."/>
        </authorList>
    </citation>
    <scope>NUCLEOTIDE SEQUENCE [LARGE SCALE GENOMIC DNA]</scope>
    <source>
        <strain evidence="3">091103-1</strain>
    </source>
</reference>
<comment type="similarity">
    <text evidence="1">Belongs to the complex I NDUFA12 subunit family.</text>
</comment>
<evidence type="ECO:0000256" key="1">
    <source>
        <dbReference type="ARBA" id="ARBA00007355"/>
    </source>
</evidence>
<name>A0A317SMN1_9PEZI</name>